<proteinExistence type="inferred from homology"/>
<dbReference type="Pfam" id="PF00596">
    <property type="entry name" value="Aldolase_II"/>
    <property type="match status" value="1"/>
</dbReference>
<dbReference type="InterPro" id="IPR017714">
    <property type="entry name" value="MethylthioRu-1-P_deHdtase_MtnB"/>
</dbReference>
<keyword evidence="2 6" id="KW-0479">Metal-binding</keyword>
<feature type="binding site" evidence="6">
    <location>
        <position position="99"/>
    </location>
    <ligand>
        <name>Zn(2+)</name>
        <dbReference type="ChEBI" id="CHEBI:29105"/>
    </ligand>
</feature>
<comment type="pathway">
    <text evidence="6">Amino-acid biosynthesis; L-methionine biosynthesis via salvage pathway; L-methionine from S-methyl-5-thio-alpha-D-ribose 1-phosphate: step 2/6.</text>
</comment>
<dbReference type="PANTHER" id="PTHR10640">
    <property type="entry name" value="METHYLTHIORIBULOSE-1-PHOSPHATE DEHYDRATASE"/>
    <property type="match status" value="1"/>
</dbReference>
<dbReference type="HAMAP" id="MF_01677">
    <property type="entry name" value="Salvage_MtnB"/>
    <property type="match status" value="1"/>
</dbReference>
<accession>A0A6I4VTA3</accession>
<dbReference type="RefSeq" id="WP_160801068.1">
    <property type="nucleotide sequence ID" value="NZ_WUUL01000004.1"/>
</dbReference>
<comment type="function">
    <text evidence="6">Catalyzes the dehydration of methylthioribulose-1-phosphate (MTRu-1-P) into 2,3-diketo-5-methylthiopentyl-1-phosphate (DK-MTP-1-P).</text>
</comment>
<comment type="catalytic activity">
    <reaction evidence="6">
        <text>5-(methylsulfanyl)-D-ribulose 1-phosphate = 5-methylsulfanyl-2,3-dioxopentyl phosphate + H2O</text>
        <dbReference type="Rhea" id="RHEA:15549"/>
        <dbReference type="ChEBI" id="CHEBI:15377"/>
        <dbReference type="ChEBI" id="CHEBI:58548"/>
        <dbReference type="ChEBI" id="CHEBI:58828"/>
        <dbReference type="EC" id="4.2.1.109"/>
    </reaction>
</comment>
<protein>
    <recommendedName>
        <fullName evidence="6">Methylthioribulose-1-phosphate dehydratase</fullName>
        <shortName evidence="6">MTRu-1-P dehydratase</shortName>
        <ecNumber evidence="6">4.2.1.109</ecNumber>
    </recommendedName>
</protein>
<evidence type="ECO:0000256" key="2">
    <source>
        <dbReference type="ARBA" id="ARBA00022723"/>
    </source>
</evidence>
<keyword evidence="4 6" id="KW-0486">Methionine biosynthesis</keyword>
<name>A0A6I4VTA3_9BACL</name>
<evidence type="ECO:0000313" key="9">
    <source>
        <dbReference type="Proteomes" id="UP000430692"/>
    </source>
</evidence>
<comment type="cofactor">
    <cofactor evidence="6">
        <name>Zn(2+)</name>
        <dbReference type="ChEBI" id="CHEBI:29105"/>
    </cofactor>
    <text evidence="6">Binds 1 zinc ion per subunit.</text>
</comment>
<feature type="domain" description="Class II aldolase/adducin N-terminal" evidence="7">
    <location>
        <begin position="9"/>
        <end position="197"/>
    </location>
</feature>
<dbReference type="PANTHER" id="PTHR10640:SF7">
    <property type="entry name" value="METHYLTHIORIBULOSE-1-PHOSPHATE DEHYDRATASE"/>
    <property type="match status" value="1"/>
</dbReference>
<dbReference type="InterPro" id="IPR001303">
    <property type="entry name" value="Aldolase_II/adducin_N"/>
</dbReference>
<dbReference type="GO" id="GO:0005737">
    <property type="term" value="C:cytoplasm"/>
    <property type="evidence" value="ECO:0007669"/>
    <property type="project" value="UniProtKB-UniRule"/>
</dbReference>
<dbReference type="EMBL" id="WUUL01000004">
    <property type="protein sequence ID" value="MXQ53718.1"/>
    <property type="molecule type" value="Genomic_DNA"/>
</dbReference>
<dbReference type="GO" id="GO:0008270">
    <property type="term" value="F:zinc ion binding"/>
    <property type="evidence" value="ECO:0007669"/>
    <property type="project" value="UniProtKB-UniRule"/>
</dbReference>
<evidence type="ECO:0000256" key="5">
    <source>
        <dbReference type="ARBA" id="ARBA00023239"/>
    </source>
</evidence>
<dbReference type="InterPro" id="IPR036409">
    <property type="entry name" value="Aldolase_II/adducin_N_sf"/>
</dbReference>
<dbReference type="EC" id="4.2.1.109" evidence="6"/>
<evidence type="ECO:0000313" key="8">
    <source>
        <dbReference type="EMBL" id="MXQ53718.1"/>
    </source>
</evidence>
<comment type="similarity">
    <text evidence="6">Belongs to the aldolase class II family. MtnB subfamily.</text>
</comment>
<dbReference type="SUPFAM" id="SSF53639">
    <property type="entry name" value="AraD/HMP-PK domain-like"/>
    <property type="match status" value="1"/>
</dbReference>
<gene>
    <name evidence="6" type="primary">mtnB</name>
    <name evidence="8" type="ORF">GSM42_08260</name>
</gene>
<dbReference type="NCBIfam" id="NF005244">
    <property type="entry name" value="PRK06754.1"/>
    <property type="match status" value="1"/>
</dbReference>
<evidence type="ECO:0000259" key="7">
    <source>
        <dbReference type="SMART" id="SM01007"/>
    </source>
</evidence>
<dbReference type="GO" id="GO:0046570">
    <property type="term" value="F:methylthioribulose 1-phosphate dehydratase activity"/>
    <property type="evidence" value="ECO:0007669"/>
    <property type="project" value="UniProtKB-UniRule"/>
</dbReference>
<dbReference type="AlphaFoldDB" id="A0A6I4VTA3"/>
<keyword evidence="1 6" id="KW-0028">Amino-acid biosynthesis</keyword>
<reference evidence="8 9" key="1">
    <citation type="submission" date="2019-12" db="EMBL/GenBank/DDBJ databases">
        <title>Whole-genome analyses of novel actinobacteria.</title>
        <authorList>
            <person name="Sahin N."/>
            <person name="Saygin H."/>
        </authorList>
    </citation>
    <scope>NUCLEOTIDE SEQUENCE [LARGE SCALE GENOMIC DNA]</scope>
    <source>
        <strain evidence="8 9">KC615</strain>
    </source>
</reference>
<keyword evidence="9" id="KW-1185">Reference proteome</keyword>
<comment type="caution">
    <text evidence="8">The sequence shown here is derived from an EMBL/GenBank/DDBJ whole genome shotgun (WGS) entry which is preliminary data.</text>
</comment>
<dbReference type="NCBIfam" id="TIGR03328">
    <property type="entry name" value="salvage_mtnB"/>
    <property type="match status" value="1"/>
</dbReference>
<dbReference type="Proteomes" id="UP000430692">
    <property type="component" value="Unassembled WGS sequence"/>
</dbReference>
<dbReference type="Gene3D" id="3.40.225.10">
    <property type="entry name" value="Class II aldolase/adducin N-terminal domain"/>
    <property type="match status" value="1"/>
</dbReference>
<keyword evidence="3 6" id="KW-0862">Zinc</keyword>
<evidence type="ECO:0000256" key="1">
    <source>
        <dbReference type="ARBA" id="ARBA00022605"/>
    </source>
</evidence>
<dbReference type="GO" id="GO:0019509">
    <property type="term" value="P:L-methionine salvage from methylthioadenosine"/>
    <property type="evidence" value="ECO:0007669"/>
    <property type="project" value="UniProtKB-UniRule"/>
</dbReference>
<evidence type="ECO:0000256" key="6">
    <source>
        <dbReference type="HAMAP-Rule" id="MF_01677"/>
    </source>
</evidence>
<keyword evidence="5 6" id="KW-0456">Lyase</keyword>
<feature type="binding site" evidence="6">
    <location>
        <position position="97"/>
    </location>
    <ligand>
        <name>Zn(2+)</name>
        <dbReference type="ChEBI" id="CHEBI:29105"/>
    </ligand>
</feature>
<dbReference type="SMART" id="SM01007">
    <property type="entry name" value="Aldolase_II"/>
    <property type="match status" value="1"/>
</dbReference>
<evidence type="ECO:0000256" key="3">
    <source>
        <dbReference type="ARBA" id="ARBA00022833"/>
    </source>
</evidence>
<organism evidence="8 9">
    <name type="scientific">Shimazuella alba</name>
    <dbReference type="NCBI Taxonomy" id="2690964"/>
    <lineage>
        <taxon>Bacteria</taxon>
        <taxon>Bacillati</taxon>
        <taxon>Bacillota</taxon>
        <taxon>Bacilli</taxon>
        <taxon>Bacillales</taxon>
        <taxon>Thermoactinomycetaceae</taxon>
        <taxon>Shimazuella</taxon>
    </lineage>
</organism>
<evidence type="ECO:0000256" key="4">
    <source>
        <dbReference type="ARBA" id="ARBA00023167"/>
    </source>
</evidence>
<dbReference type="UniPathway" id="UPA00904">
    <property type="reaction ID" value="UER00875"/>
</dbReference>
<sequence>MSLFQSRWEELASIKAELACRDWFPGTSGNLSIKLNDDPTTILVTASGKDKSKQTTEDFILINDSGKPITETNAKVSAETGLHLEVYKRTNAGCCLHVHTIDNNIISELFGDEGQVVLRNQELIKAFNIWEQGAQISVPIIENIADLQELAINFGNAINPQVPAVLIRNHGITAWGKNGFEAKKHLEAFEFLFSYHVKLQMLASAKLSYI</sequence>